<dbReference type="Pfam" id="PF00486">
    <property type="entry name" value="Trans_reg_C"/>
    <property type="match status" value="1"/>
</dbReference>
<dbReference type="EMBL" id="DXGA01000031">
    <property type="protein sequence ID" value="HIW93182.1"/>
    <property type="molecule type" value="Genomic_DNA"/>
</dbReference>
<evidence type="ECO:0000256" key="4">
    <source>
        <dbReference type="ARBA" id="ARBA00023015"/>
    </source>
</evidence>
<feature type="modified residue" description="4-aspartylphosphate" evidence="8">
    <location>
        <position position="53"/>
    </location>
</feature>
<dbReference type="InterPro" id="IPR001867">
    <property type="entry name" value="OmpR/PhoB-type_DNA-bd"/>
</dbReference>
<dbReference type="Gene3D" id="1.10.10.10">
    <property type="entry name" value="Winged helix-like DNA-binding domain superfamily/Winged helix DNA-binding domain"/>
    <property type="match status" value="1"/>
</dbReference>
<dbReference type="GO" id="GO:0005829">
    <property type="term" value="C:cytosol"/>
    <property type="evidence" value="ECO:0007669"/>
    <property type="project" value="TreeGrafter"/>
</dbReference>
<proteinExistence type="predicted"/>
<keyword evidence="2 8" id="KW-0597">Phosphoprotein</keyword>
<dbReference type="AlphaFoldDB" id="A0A9D1RSW8"/>
<evidence type="ECO:0000259" key="10">
    <source>
        <dbReference type="PROSITE" id="PS50110"/>
    </source>
</evidence>
<dbReference type="FunFam" id="3.40.50.2300:FF:000001">
    <property type="entry name" value="DNA-binding response regulator PhoB"/>
    <property type="match status" value="1"/>
</dbReference>
<dbReference type="Gene3D" id="3.40.50.2300">
    <property type="match status" value="1"/>
</dbReference>
<dbReference type="InterPro" id="IPR036388">
    <property type="entry name" value="WH-like_DNA-bd_sf"/>
</dbReference>
<dbReference type="InterPro" id="IPR001789">
    <property type="entry name" value="Sig_transdc_resp-reg_receiver"/>
</dbReference>
<dbReference type="PANTHER" id="PTHR48111:SF40">
    <property type="entry name" value="PHOSPHATE REGULON TRANSCRIPTIONAL REGULATORY PROTEIN PHOB"/>
    <property type="match status" value="1"/>
</dbReference>
<accession>A0A9D1RSW8</accession>
<keyword evidence="3" id="KW-0902">Two-component regulatory system</keyword>
<dbReference type="Gene3D" id="6.10.250.690">
    <property type="match status" value="1"/>
</dbReference>
<dbReference type="CDD" id="cd00383">
    <property type="entry name" value="trans_reg_C"/>
    <property type="match status" value="1"/>
</dbReference>
<evidence type="ECO:0000256" key="7">
    <source>
        <dbReference type="ARBA" id="ARBA00024867"/>
    </source>
</evidence>
<reference evidence="12" key="1">
    <citation type="journal article" date="2021" name="PeerJ">
        <title>Extensive microbial diversity within the chicken gut microbiome revealed by metagenomics and culture.</title>
        <authorList>
            <person name="Gilroy R."/>
            <person name="Ravi A."/>
            <person name="Getino M."/>
            <person name="Pursley I."/>
            <person name="Horton D.L."/>
            <person name="Alikhan N.F."/>
            <person name="Baker D."/>
            <person name="Gharbi K."/>
            <person name="Hall N."/>
            <person name="Watson M."/>
            <person name="Adriaenssens E.M."/>
            <person name="Foster-Nyarko E."/>
            <person name="Jarju S."/>
            <person name="Secka A."/>
            <person name="Antonio M."/>
            <person name="Oren A."/>
            <person name="Chaudhuri R.R."/>
            <person name="La Ragione R."/>
            <person name="Hildebrand F."/>
            <person name="Pallen M.J."/>
        </authorList>
    </citation>
    <scope>NUCLEOTIDE SEQUENCE</scope>
    <source>
        <strain evidence="12">ChiGjej6B6-1540</strain>
    </source>
</reference>
<evidence type="ECO:0000256" key="9">
    <source>
        <dbReference type="PROSITE-ProRule" id="PRU01091"/>
    </source>
</evidence>
<dbReference type="InterPro" id="IPR039420">
    <property type="entry name" value="WalR-like"/>
</dbReference>
<evidence type="ECO:0000259" key="11">
    <source>
        <dbReference type="PROSITE" id="PS51755"/>
    </source>
</evidence>
<dbReference type="FunFam" id="1.10.10.10:FF:000018">
    <property type="entry name" value="DNA-binding response regulator ResD"/>
    <property type="match status" value="1"/>
</dbReference>
<reference evidence="12" key="2">
    <citation type="submission" date="2021-04" db="EMBL/GenBank/DDBJ databases">
        <authorList>
            <person name="Gilroy R."/>
        </authorList>
    </citation>
    <scope>NUCLEOTIDE SEQUENCE</scope>
    <source>
        <strain evidence="12">ChiGjej6B6-1540</strain>
    </source>
</reference>
<feature type="domain" description="OmpR/PhoB-type" evidence="11">
    <location>
        <begin position="125"/>
        <end position="224"/>
    </location>
</feature>
<evidence type="ECO:0000256" key="2">
    <source>
        <dbReference type="ARBA" id="ARBA00022553"/>
    </source>
</evidence>
<comment type="function">
    <text evidence="7">May play the central regulatory role in sporulation. It may be an element of the effector pathway responsible for the activation of sporulation genes in response to nutritional stress. Spo0A may act in concert with spo0H (a sigma factor) to control the expression of some genes that are critical to the sporulation process.</text>
</comment>
<name>A0A9D1RSW8_9FIRM</name>
<dbReference type="PROSITE" id="PS50110">
    <property type="entry name" value="RESPONSE_REGULATORY"/>
    <property type="match status" value="1"/>
</dbReference>
<feature type="domain" description="Response regulatory" evidence="10">
    <location>
        <begin position="4"/>
        <end position="117"/>
    </location>
</feature>
<evidence type="ECO:0000256" key="6">
    <source>
        <dbReference type="ARBA" id="ARBA00023163"/>
    </source>
</evidence>
<dbReference type="SUPFAM" id="SSF52172">
    <property type="entry name" value="CheY-like"/>
    <property type="match status" value="1"/>
</dbReference>
<evidence type="ECO:0000313" key="12">
    <source>
        <dbReference type="EMBL" id="HIW93182.1"/>
    </source>
</evidence>
<organism evidence="12 13">
    <name type="scientific">Candidatus Flavonifractor merdipullorum</name>
    <dbReference type="NCBI Taxonomy" id="2838590"/>
    <lineage>
        <taxon>Bacteria</taxon>
        <taxon>Bacillati</taxon>
        <taxon>Bacillota</taxon>
        <taxon>Clostridia</taxon>
        <taxon>Eubacteriales</taxon>
        <taxon>Oscillospiraceae</taxon>
        <taxon>Flavonifractor</taxon>
    </lineage>
</organism>
<sequence>MEPLILIAEDDADIRALLRLYLEGEGFRVLEAEDGMQALALARENPPDMAILDIMMPHMNGFELTRALRKYSDVPILILSAKSQDNDKILGLNLGADDYIAKPFNPVEIVARVKAQLRRAARTGGNVLTVGELALNTDTIQLTKNGQSIPLTPMEYKILALLMRAPGRIFTKIQLYEGAVGPYFEGDDNTMTVHISKLRDKIEDDPRNPRYIITVRGLGYKIEK</sequence>
<dbReference type="CDD" id="cd17574">
    <property type="entry name" value="REC_OmpR"/>
    <property type="match status" value="1"/>
</dbReference>
<evidence type="ECO:0000313" key="13">
    <source>
        <dbReference type="Proteomes" id="UP000824192"/>
    </source>
</evidence>
<dbReference type="PROSITE" id="PS51755">
    <property type="entry name" value="OMPR_PHOB"/>
    <property type="match status" value="1"/>
</dbReference>
<comment type="caution">
    <text evidence="12">The sequence shown here is derived from an EMBL/GenBank/DDBJ whole genome shotgun (WGS) entry which is preliminary data.</text>
</comment>
<evidence type="ECO:0000256" key="8">
    <source>
        <dbReference type="PROSITE-ProRule" id="PRU00169"/>
    </source>
</evidence>
<dbReference type="Pfam" id="PF00072">
    <property type="entry name" value="Response_reg"/>
    <property type="match status" value="1"/>
</dbReference>
<dbReference type="PANTHER" id="PTHR48111">
    <property type="entry name" value="REGULATOR OF RPOS"/>
    <property type="match status" value="1"/>
</dbReference>
<dbReference type="GO" id="GO:0006355">
    <property type="term" value="P:regulation of DNA-templated transcription"/>
    <property type="evidence" value="ECO:0007669"/>
    <property type="project" value="InterPro"/>
</dbReference>
<dbReference type="InterPro" id="IPR011006">
    <property type="entry name" value="CheY-like_superfamily"/>
</dbReference>
<protein>
    <recommendedName>
        <fullName evidence="1">Stage 0 sporulation protein A homolog</fullName>
    </recommendedName>
</protein>
<evidence type="ECO:0000256" key="1">
    <source>
        <dbReference type="ARBA" id="ARBA00018672"/>
    </source>
</evidence>
<evidence type="ECO:0000256" key="3">
    <source>
        <dbReference type="ARBA" id="ARBA00023012"/>
    </source>
</evidence>
<evidence type="ECO:0000256" key="5">
    <source>
        <dbReference type="ARBA" id="ARBA00023125"/>
    </source>
</evidence>
<keyword evidence="5 9" id="KW-0238">DNA-binding</keyword>
<gene>
    <name evidence="12" type="ORF">H9868_01445</name>
</gene>
<dbReference type="GO" id="GO:0000976">
    <property type="term" value="F:transcription cis-regulatory region binding"/>
    <property type="evidence" value="ECO:0007669"/>
    <property type="project" value="TreeGrafter"/>
</dbReference>
<keyword evidence="6" id="KW-0804">Transcription</keyword>
<dbReference type="SMART" id="SM00862">
    <property type="entry name" value="Trans_reg_C"/>
    <property type="match status" value="1"/>
</dbReference>
<dbReference type="SMART" id="SM00448">
    <property type="entry name" value="REC"/>
    <property type="match status" value="1"/>
</dbReference>
<feature type="DNA-binding region" description="OmpR/PhoB-type" evidence="9">
    <location>
        <begin position="125"/>
        <end position="224"/>
    </location>
</feature>
<keyword evidence="4" id="KW-0805">Transcription regulation</keyword>
<dbReference type="Proteomes" id="UP000824192">
    <property type="component" value="Unassembled WGS sequence"/>
</dbReference>
<dbReference type="GO" id="GO:0000156">
    <property type="term" value="F:phosphorelay response regulator activity"/>
    <property type="evidence" value="ECO:0007669"/>
    <property type="project" value="TreeGrafter"/>
</dbReference>
<dbReference type="GO" id="GO:0032993">
    <property type="term" value="C:protein-DNA complex"/>
    <property type="evidence" value="ECO:0007669"/>
    <property type="project" value="TreeGrafter"/>
</dbReference>